<evidence type="ECO:0000256" key="1">
    <source>
        <dbReference type="ARBA" id="ARBA00005378"/>
    </source>
</evidence>
<feature type="compositionally biased region" description="Low complexity" evidence="5">
    <location>
        <begin position="718"/>
        <end position="729"/>
    </location>
</feature>
<dbReference type="Gene3D" id="3.40.50.300">
    <property type="entry name" value="P-loop containing nucleotide triphosphate hydrolases"/>
    <property type="match status" value="1"/>
</dbReference>
<proteinExistence type="inferred from homology"/>
<dbReference type="InterPro" id="IPR003959">
    <property type="entry name" value="ATPase_AAA_core"/>
</dbReference>
<gene>
    <name evidence="8" type="ORF">HPB51_009165</name>
</gene>
<feature type="domain" description="AAA+ ATPase" evidence="7">
    <location>
        <begin position="40"/>
        <end position="168"/>
    </location>
</feature>
<dbReference type="GO" id="GO:0005663">
    <property type="term" value="C:DNA replication factor C complex"/>
    <property type="evidence" value="ECO:0007669"/>
    <property type="project" value="TreeGrafter"/>
</dbReference>
<evidence type="ECO:0000256" key="4">
    <source>
        <dbReference type="ARBA" id="ARBA00022840"/>
    </source>
</evidence>
<keyword evidence="6" id="KW-0812">Transmembrane</keyword>
<dbReference type="PANTHER" id="PTHR11669:SF9">
    <property type="entry name" value="REPLICATION FACTOR C SUBUNIT 5"/>
    <property type="match status" value="1"/>
</dbReference>
<dbReference type="GO" id="GO:0005634">
    <property type="term" value="C:nucleus"/>
    <property type="evidence" value="ECO:0007669"/>
    <property type="project" value="TreeGrafter"/>
</dbReference>
<feature type="region of interest" description="Disordered" evidence="5">
    <location>
        <begin position="286"/>
        <end position="321"/>
    </location>
</feature>
<dbReference type="GO" id="GO:0006261">
    <property type="term" value="P:DNA-templated DNA replication"/>
    <property type="evidence" value="ECO:0007669"/>
    <property type="project" value="TreeGrafter"/>
</dbReference>
<dbReference type="AlphaFoldDB" id="A0A9J6F0F8"/>
<accession>A0A9J6F0F8</accession>
<evidence type="ECO:0000256" key="3">
    <source>
        <dbReference type="ARBA" id="ARBA00022741"/>
    </source>
</evidence>
<dbReference type="FunFam" id="3.40.50.300:FF:000129">
    <property type="entry name" value="Replication factor C subunit 5"/>
    <property type="match status" value="1"/>
</dbReference>
<reference evidence="8" key="2">
    <citation type="submission" date="2021-09" db="EMBL/GenBank/DDBJ databases">
        <authorList>
            <person name="Jia N."/>
            <person name="Wang J."/>
            <person name="Shi W."/>
            <person name="Du L."/>
            <person name="Sun Y."/>
            <person name="Zhan W."/>
            <person name="Jiang J."/>
            <person name="Wang Q."/>
            <person name="Zhang B."/>
            <person name="Ji P."/>
            <person name="Sakyi L.B."/>
            <person name="Cui X."/>
            <person name="Yuan T."/>
            <person name="Jiang B."/>
            <person name="Yang W."/>
            <person name="Lam T.T.-Y."/>
            <person name="Chang Q."/>
            <person name="Ding S."/>
            <person name="Wang X."/>
            <person name="Zhu J."/>
            <person name="Ruan X."/>
            <person name="Zhao L."/>
            <person name="Wei J."/>
            <person name="Que T."/>
            <person name="Du C."/>
            <person name="Cheng J."/>
            <person name="Dai P."/>
            <person name="Han X."/>
            <person name="Huang E."/>
            <person name="Gao Y."/>
            <person name="Liu J."/>
            <person name="Shao H."/>
            <person name="Ye R."/>
            <person name="Li L."/>
            <person name="Wei W."/>
            <person name="Wang X."/>
            <person name="Wang C."/>
            <person name="Huo Q."/>
            <person name="Li W."/>
            <person name="Guo W."/>
            <person name="Chen H."/>
            <person name="Chen S."/>
            <person name="Zhou L."/>
            <person name="Zhou L."/>
            <person name="Ni X."/>
            <person name="Tian J."/>
            <person name="Zhou Y."/>
            <person name="Sheng Y."/>
            <person name="Liu T."/>
            <person name="Pan Y."/>
            <person name="Xia L."/>
            <person name="Li J."/>
            <person name="Zhao F."/>
            <person name="Cao W."/>
        </authorList>
    </citation>
    <scope>NUCLEOTIDE SEQUENCE</scope>
    <source>
        <strain evidence="8">Rmic-2018</strain>
        <tissue evidence="8">Larvae</tissue>
    </source>
</reference>
<feature type="compositionally biased region" description="Basic and acidic residues" evidence="5">
    <location>
        <begin position="667"/>
        <end position="713"/>
    </location>
</feature>
<dbReference type="InterPro" id="IPR050238">
    <property type="entry name" value="DNA_Rep/Repair_Clamp_Loader"/>
</dbReference>
<organism evidence="8 9">
    <name type="scientific">Rhipicephalus microplus</name>
    <name type="common">Cattle tick</name>
    <name type="synonym">Boophilus microplus</name>
    <dbReference type="NCBI Taxonomy" id="6941"/>
    <lineage>
        <taxon>Eukaryota</taxon>
        <taxon>Metazoa</taxon>
        <taxon>Ecdysozoa</taxon>
        <taxon>Arthropoda</taxon>
        <taxon>Chelicerata</taxon>
        <taxon>Arachnida</taxon>
        <taxon>Acari</taxon>
        <taxon>Parasitiformes</taxon>
        <taxon>Ixodida</taxon>
        <taxon>Ixodoidea</taxon>
        <taxon>Ixodidae</taxon>
        <taxon>Rhipicephalinae</taxon>
        <taxon>Rhipicephalus</taxon>
        <taxon>Boophilus</taxon>
    </lineage>
</organism>
<dbReference type="SMART" id="SM00382">
    <property type="entry name" value="AAA"/>
    <property type="match status" value="1"/>
</dbReference>
<dbReference type="PANTHER" id="PTHR11669">
    <property type="entry name" value="REPLICATION FACTOR C / DNA POLYMERASE III GAMMA-TAU SUBUNIT"/>
    <property type="match status" value="1"/>
</dbReference>
<dbReference type="Gene3D" id="1.10.8.60">
    <property type="match status" value="1"/>
</dbReference>
<feature type="region of interest" description="Disordered" evidence="5">
    <location>
        <begin position="667"/>
        <end position="730"/>
    </location>
</feature>
<dbReference type="CDD" id="cd18140">
    <property type="entry name" value="HLD_clamp_RFC"/>
    <property type="match status" value="1"/>
</dbReference>
<protein>
    <recommendedName>
        <fullName evidence="7">AAA+ ATPase domain-containing protein</fullName>
    </recommendedName>
</protein>
<keyword evidence="9" id="KW-1185">Reference proteome</keyword>
<evidence type="ECO:0000313" key="8">
    <source>
        <dbReference type="EMBL" id="KAH8039909.1"/>
    </source>
</evidence>
<keyword evidence="6" id="KW-0472">Membrane</keyword>
<dbReference type="GO" id="GO:0016887">
    <property type="term" value="F:ATP hydrolysis activity"/>
    <property type="evidence" value="ECO:0007669"/>
    <property type="project" value="InterPro"/>
</dbReference>
<comment type="similarity">
    <text evidence="1">Belongs to the activator 1 small subunits family.</text>
</comment>
<feature type="transmembrane region" description="Helical" evidence="6">
    <location>
        <begin position="764"/>
        <end position="786"/>
    </location>
</feature>
<keyword evidence="3" id="KW-0547">Nucleotide-binding</keyword>
<feature type="compositionally biased region" description="Polar residues" evidence="5">
    <location>
        <begin position="388"/>
        <end position="401"/>
    </location>
</feature>
<evidence type="ECO:0000256" key="6">
    <source>
        <dbReference type="SAM" id="Phobius"/>
    </source>
</evidence>
<dbReference type="Proteomes" id="UP000821866">
    <property type="component" value="Chromosome 1"/>
</dbReference>
<keyword evidence="6" id="KW-1133">Transmembrane helix</keyword>
<evidence type="ECO:0000259" key="7">
    <source>
        <dbReference type="SMART" id="SM00382"/>
    </source>
</evidence>
<feature type="compositionally biased region" description="Polar residues" evidence="5">
    <location>
        <begin position="305"/>
        <end position="321"/>
    </location>
</feature>
<evidence type="ECO:0000313" key="9">
    <source>
        <dbReference type="Proteomes" id="UP000821866"/>
    </source>
</evidence>
<dbReference type="InterPro" id="IPR003593">
    <property type="entry name" value="AAA+_ATPase"/>
</dbReference>
<dbReference type="VEuPathDB" id="VectorBase:LOC119181873"/>
<dbReference type="SUPFAM" id="SSF52540">
    <property type="entry name" value="P-loop containing nucleoside triphosphate hydrolases"/>
    <property type="match status" value="1"/>
</dbReference>
<keyword evidence="4" id="KW-0067">ATP-binding</keyword>
<dbReference type="FunFam" id="1.10.8.60:FF:000028">
    <property type="entry name" value="Replication factor C subunit 5"/>
    <property type="match status" value="1"/>
</dbReference>
<dbReference type="Pfam" id="PF00004">
    <property type="entry name" value="AAA"/>
    <property type="match status" value="1"/>
</dbReference>
<dbReference type="GO" id="GO:0006281">
    <property type="term" value="P:DNA repair"/>
    <property type="evidence" value="ECO:0007669"/>
    <property type="project" value="TreeGrafter"/>
</dbReference>
<evidence type="ECO:0000256" key="2">
    <source>
        <dbReference type="ARBA" id="ARBA00022705"/>
    </source>
</evidence>
<evidence type="ECO:0000256" key="5">
    <source>
        <dbReference type="SAM" id="MobiDB-lite"/>
    </source>
</evidence>
<dbReference type="GO" id="GO:0003689">
    <property type="term" value="F:DNA clamp loader activity"/>
    <property type="evidence" value="ECO:0007669"/>
    <property type="project" value="TreeGrafter"/>
</dbReference>
<keyword evidence="2" id="KW-0235">DNA replication</keyword>
<dbReference type="InterPro" id="IPR027417">
    <property type="entry name" value="P-loop_NTPase"/>
</dbReference>
<dbReference type="EMBL" id="JABSTU010000001">
    <property type="protein sequence ID" value="KAH8039909.1"/>
    <property type="molecule type" value="Genomic_DNA"/>
</dbReference>
<name>A0A9J6F0F8_RHIMP</name>
<sequence>MTAATTNLPWVEKYRPQKLDDLIAHEDIISTIGRFIKEDKLPHLLFYGPPGTGKTSTILACAQQIYSPREFTSKVLELNASDDRGIGIVRGEILSFASTKTIFNSGFKLIVLDEADAMTNDAQNALRRVIEKFTENARFCLICNYLSKIIPALQSRCTRFRFGPLTAAQMSPRIDHVITQERLTVTADGKKALVDLAQGDMRKALNILQSTSMAFDEVNETNVYLCVGHPLKEDISDIVSTLLNEDFEYSYNRHGAVSMSVCAQSVVAALLTLTLVVLSTGAQLQPQASAGSGDGARQGQEPPLQVQQSDTASQPGDQQSRVAAQGYPLAQEPGVAVDQGSGAANPSVQIPEGVYGREEYPAEGPSTDDWVPPPGYVQYPVPPPAEQPQGNRQYDESPTNRQLPVGPYWDARANEAFQAWFAAQRQKQQPVPLPYMFNYYPNSLSNVAEGYAPYRPGAARRSTLLDKKYVAPVKGSYSNSRGEAAVGWPSDVLVPFPGQILQGEPGHLVADVPSVQDHASVETDGTAANNRPAISRKAREDHHNDTNLAHFGKLSSRPPDLSAFGNINPNDFAGGNAVPGNVAFGSFLPDSVVRALGNFSSKGIPANIAAGASDDIGTLPAFLLPPKQVIHAGNNLTFFYFQLDNSTLKSNPGYRVLRNQANALYKAAEEHSGEHHEEDHGQDHHAIDHHPTDEGHAEARDLAADSGDQHDAHPATTQQSSGSSLSRSQRSVDDGTFLGKLSEWACLGRTVDGETVYCDSVLDYARLLAVLGTAALVVTVAFVFVIHSMAKKRDEDEKKVRADMAVDEEERVPLKADDCDHIECDFRDDSPRRLFVQILKRDMLKQQK</sequence>
<dbReference type="GO" id="GO:0005524">
    <property type="term" value="F:ATP binding"/>
    <property type="evidence" value="ECO:0007669"/>
    <property type="project" value="UniProtKB-KW"/>
</dbReference>
<feature type="compositionally biased region" description="Pro residues" evidence="5">
    <location>
        <begin position="371"/>
        <end position="386"/>
    </location>
</feature>
<dbReference type="CDD" id="cd00009">
    <property type="entry name" value="AAA"/>
    <property type="match status" value="1"/>
</dbReference>
<comment type="caution">
    <text evidence="8">The sequence shown here is derived from an EMBL/GenBank/DDBJ whole genome shotgun (WGS) entry which is preliminary data.</text>
</comment>
<reference evidence="8" key="1">
    <citation type="journal article" date="2020" name="Cell">
        <title>Large-Scale Comparative Analyses of Tick Genomes Elucidate Their Genetic Diversity and Vector Capacities.</title>
        <authorList>
            <consortium name="Tick Genome and Microbiome Consortium (TIGMIC)"/>
            <person name="Jia N."/>
            <person name="Wang J."/>
            <person name="Shi W."/>
            <person name="Du L."/>
            <person name="Sun Y."/>
            <person name="Zhan W."/>
            <person name="Jiang J.F."/>
            <person name="Wang Q."/>
            <person name="Zhang B."/>
            <person name="Ji P."/>
            <person name="Bell-Sakyi L."/>
            <person name="Cui X.M."/>
            <person name="Yuan T.T."/>
            <person name="Jiang B.G."/>
            <person name="Yang W.F."/>
            <person name="Lam T.T."/>
            <person name="Chang Q.C."/>
            <person name="Ding S.J."/>
            <person name="Wang X.J."/>
            <person name="Zhu J.G."/>
            <person name="Ruan X.D."/>
            <person name="Zhao L."/>
            <person name="Wei J.T."/>
            <person name="Ye R.Z."/>
            <person name="Que T.C."/>
            <person name="Du C.H."/>
            <person name="Zhou Y.H."/>
            <person name="Cheng J.X."/>
            <person name="Dai P.F."/>
            <person name="Guo W.B."/>
            <person name="Han X.H."/>
            <person name="Huang E.J."/>
            <person name="Li L.F."/>
            <person name="Wei W."/>
            <person name="Gao Y.C."/>
            <person name="Liu J.Z."/>
            <person name="Shao H.Z."/>
            <person name="Wang X."/>
            <person name="Wang C.C."/>
            <person name="Yang T.C."/>
            <person name="Huo Q.B."/>
            <person name="Li W."/>
            <person name="Chen H.Y."/>
            <person name="Chen S.E."/>
            <person name="Zhou L.G."/>
            <person name="Ni X.B."/>
            <person name="Tian J.H."/>
            <person name="Sheng Y."/>
            <person name="Liu T."/>
            <person name="Pan Y.S."/>
            <person name="Xia L.Y."/>
            <person name="Li J."/>
            <person name="Zhao F."/>
            <person name="Cao W.C."/>
        </authorList>
    </citation>
    <scope>NUCLEOTIDE SEQUENCE</scope>
    <source>
        <strain evidence="8">Rmic-2018</strain>
    </source>
</reference>
<feature type="region of interest" description="Disordered" evidence="5">
    <location>
        <begin position="357"/>
        <end position="401"/>
    </location>
</feature>
<dbReference type="InterPro" id="IPR047854">
    <property type="entry name" value="RFC_lid"/>
</dbReference>